<evidence type="ECO:0000313" key="4">
    <source>
        <dbReference type="Proteomes" id="UP001497392"/>
    </source>
</evidence>
<protein>
    <submittedName>
        <fullName evidence="3">G8590 protein</fullName>
    </submittedName>
</protein>
<organism evidence="3 4">
    <name type="scientific">Coccomyxa viridis</name>
    <dbReference type="NCBI Taxonomy" id="1274662"/>
    <lineage>
        <taxon>Eukaryota</taxon>
        <taxon>Viridiplantae</taxon>
        <taxon>Chlorophyta</taxon>
        <taxon>core chlorophytes</taxon>
        <taxon>Trebouxiophyceae</taxon>
        <taxon>Trebouxiophyceae incertae sedis</taxon>
        <taxon>Coccomyxaceae</taxon>
        <taxon>Coccomyxa</taxon>
    </lineage>
</organism>
<accession>A0ABP1G3E2</accession>
<feature type="compositionally biased region" description="Low complexity" evidence="1">
    <location>
        <begin position="82"/>
        <end position="94"/>
    </location>
</feature>
<name>A0ABP1G3E2_9CHLO</name>
<dbReference type="InterPro" id="IPR026913">
    <property type="entry name" value="METTL24"/>
</dbReference>
<dbReference type="InterPro" id="IPR025714">
    <property type="entry name" value="Methyltranfer_dom"/>
</dbReference>
<feature type="compositionally biased region" description="Acidic residues" evidence="1">
    <location>
        <begin position="96"/>
        <end position="106"/>
    </location>
</feature>
<dbReference type="PANTHER" id="PTHR32026">
    <property type="entry name" value="METHYLTRANSFERASE-LIKE PROTEIN 24"/>
    <property type="match status" value="1"/>
</dbReference>
<dbReference type="Proteomes" id="UP001497392">
    <property type="component" value="Unassembled WGS sequence"/>
</dbReference>
<proteinExistence type="predicted"/>
<evidence type="ECO:0000256" key="1">
    <source>
        <dbReference type="SAM" id="MobiDB-lite"/>
    </source>
</evidence>
<dbReference type="EMBL" id="CAXHTA020000015">
    <property type="protein sequence ID" value="CAL5225812.1"/>
    <property type="molecule type" value="Genomic_DNA"/>
</dbReference>
<dbReference type="Pfam" id="PF13383">
    <property type="entry name" value="Methyltransf_22"/>
    <property type="match status" value="1"/>
</dbReference>
<sequence>MRVAPTEAEFDLMLEEGDRRASLLCVSFEIAEIERAQPGCGGSSTGMRGLAALLLLLATIAAAARADLAQQGGRGYAGNQGGFQAQASQGRQAASAEDEPDAEEEPVMPPHRQGKTAPADAAASEVSARAAKAIQAHRAENEAAHADKAPHADKAQQARHSSAAQALDDAESGVTKPVRPHAVQGKATEAAAHVATHSHQEAGRAGKAAPHPTSNHGKAEAIYWDARRRADAFRKTLPAEAFQSKFSNMTDIVRVWDFYSPDYNCPLLKERVGRIGDGGKWVCGMRMLQEMKHCLVYSLGSQGDTSFEDEFLDRTICEVHTFDPFLSTDTEANVQGRPGLKFHAVGVLGSADGRVGTESPEKWQSLESIMLGLQHEWLEVLKIDIEGSEWGLFTDFYSNPGATLPATNLMVEFHMPNTAGEIFAAIDAIQADGFRVFSAEPNYYCLEGACAALMTEIAFVKVSPEGLVCIPHGHATTGEGALSQLPAGCLNPPSRGPMTNL</sequence>
<feature type="domain" description="Methyltransferase" evidence="2">
    <location>
        <begin position="256"/>
        <end position="450"/>
    </location>
</feature>
<evidence type="ECO:0000313" key="3">
    <source>
        <dbReference type="EMBL" id="CAL5225812.1"/>
    </source>
</evidence>
<gene>
    <name evidence="3" type="primary">g8590</name>
    <name evidence="3" type="ORF">VP750_LOCUS7718</name>
</gene>
<feature type="compositionally biased region" description="Basic and acidic residues" evidence="1">
    <location>
        <begin position="137"/>
        <end position="156"/>
    </location>
</feature>
<comment type="caution">
    <text evidence="3">The sequence shown here is derived from an EMBL/GenBank/DDBJ whole genome shotgun (WGS) entry which is preliminary data.</text>
</comment>
<keyword evidence="4" id="KW-1185">Reference proteome</keyword>
<reference evidence="3 4" key="1">
    <citation type="submission" date="2024-06" db="EMBL/GenBank/DDBJ databases">
        <authorList>
            <person name="Kraege A."/>
            <person name="Thomma B."/>
        </authorList>
    </citation>
    <scope>NUCLEOTIDE SEQUENCE [LARGE SCALE GENOMIC DNA]</scope>
</reference>
<feature type="region of interest" description="Disordered" evidence="1">
    <location>
        <begin position="79"/>
        <end position="216"/>
    </location>
</feature>
<evidence type="ECO:0000259" key="2">
    <source>
        <dbReference type="Pfam" id="PF13383"/>
    </source>
</evidence>
<feature type="compositionally biased region" description="Low complexity" evidence="1">
    <location>
        <begin position="117"/>
        <end position="136"/>
    </location>
</feature>